<evidence type="ECO:0000256" key="11">
    <source>
        <dbReference type="ARBA" id="ARBA00023180"/>
    </source>
</evidence>
<evidence type="ECO:0000256" key="2">
    <source>
        <dbReference type="ARBA" id="ARBA00008054"/>
    </source>
</evidence>
<proteinExistence type="inferred from homology"/>
<dbReference type="PRINTS" id="PR01185">
    <property type="entry name" value="INTEGRINA"/>
</dbReference>
<feature type="compositionally biased region" description="Basic and acidic residues" evidence="14">
    <location>
        <begin position="1003"/>
        <end position="1014"/>
    </location>
</feature>
<evidence type="ECO:0000256" key="13">
    <source>
        <dbReference type="RuleBase" id="RU003762"/>
    </source>
</evidence>
<evidence type="ECO:0000256" key="6">
    <source>
        <dbReference type="ARBA" id="ARBA00022889"/>
    </source>
</evidence>
<keyword evidence="10 13" id="KW-0675">Receptor</keyword>
<evidence type="ECO:0000256" key="12">
    <source>
        <dbReference type="PROSITE-ProRule" id="PRU00803"/>
    </source>
</evidence>
<evidence type="ECO:0000313" key="18">
    <source>
        <dbReference type="EMBL" id="KAB7494231.1"/>
    </source>
</evidence>
<dbReference type="GO" id="GO:0005178">
    <property type="term" value="F:integrin binding"/>
    <property type="evidence" value="ECO:0007669"/>
    <property type="project" value="TreeGrafter"/>
</dbReference>
<dbReference type="GO" id="GO:0048513">
    <property type="term" value="P:animal organ development"/>
    <property type="evidence" value="ECO:0007669"/>
    <property type="project" value="UniProtKB-ARBA"/>
</dbReference>
<feature type="domain" description="Integrin alpha third immunoglobulin-like" evidence="17">
    <location>
        <begin position="672"/>
        <end position="816"/>
    </location>
</feature>
<gene>
    <name evidence="18" type="primary">mew</name>
    <name evidence="18" type="ORF">Anas_05559</name>
</gene>
<evidence type="ECO:0000259" key="15">
    <source>
        <dbReference type="Pfam" id="PF08441"/>
    </source>
</evidence>
<comment type="caution">
    <text evidence="18">The sequence shown here is derived from an EMBL/GenBank/DDBJ whole genome shotgun (WGS) entry which is preliminary data.</text>
</comment>
<dbReference type="GO" id="GO:0007157">
    <property type="term" value="P:heterophilic cell-cell adhesion via plasma membrane cell adhesion molecules"/>
    <property type="evidence" value="ECO:0007669"/>
    <property type="project" value="UniProtKB-ARBA"/>
</dbReference>
<dbReference type="GO" id="GO:0033627">
    <property type="term" value="P:cell adhesion mediated by integrin"/>
    <property type="evidence" value="ECO:0007669"/>
    <property type="project" value="TreeGrafter"/>
</dbReference>
<feature type="region of interest" description="Disordered" evidence="14">
    <location>
        <begin position="903"/>
        <end position="926"/>
    </location>
</feature>
<keyword evidence="7" id="KW-1133">Transmembrane helix</keyword>
<dbReference type="Proteomes" id="UP000326759">
    <property type="component" value="Unassembled WGS sequence"/>
</dbReference>
<dbReference type="Gene3D" id="2.130.10.130">
    <property type="entry name" value="Integrin alpha, N-terminal"/>
    <property type="match status" value="1"/>
</dbReference>
<dbReference type="GO" id="GO:0007160">
    <property type="term" value="P:cell-matrix adhesion"/>
    <property type="evidence" value="ECO:0007669"/>
    <property type="project" value="TreeGrafter"/>
</dbReference>
<feature type="compositionally biased region" description="Acidic residues" evidence="14">
    <location>
        <begin position="837"/>
        <end position="847"/>
    </location>
</feature>
<evidence type="ECO:0000256" key="10">
    <source>
        <dbReference type="ARBA" id="ARBA00023170"/>
    </source>
</evidence>
<feature type="compositionally biased region" description="Basic and acidic residues" evidence="14">
    <location>
        <begin position="1216"/>
        <end position="1232"/>
    </location>
</feature>
<dbReference type="InterPro" id="IPR013519">
    <property type="entry name" value="Int_alpha_beta-p"/>
</dbReference>
<feature type="compositionally biased region" description="Low complexity" evidence="14">
    <location>
        <begin position="826"/>
        <end position="835"/>
    </location>
</feature>
<reference evidence="18 19" key="1">
    <citation type="journal article" date="2019" name="PLoS Biol.">
        <title>Sex chromosomes control vertical transmission of feminizing Wolbachia symbionts in an isopod.</title>
        <authorList>
            <person name="Becking T."/>
            <person name="Chebbi M.A."/>
            <person name="Giraud I."/>
            <person name="Moumen B."/>
            <person name="Laverre T."/>
            <person name="Caubet Y."/>
            <person name="Peccoud J."/>
            <person name="Gilbert C."/>
            <person name="Cordaux R."/>
        </authorList>
    </citation>
    <scope>NUCLEOTIDE SEQUENCE [LARGE SCALE GENOMIC DNA]</scope>
    <source>
        <strain evidence="18">ANa2</strain>
        <tissue evidence="18">Whole body excluding digestive tract and cuticle</tissue>
    </source>
</reference>
<dbReference type="GO" id="GO:0008305">
    <property type="term" value="C:integrin complex"/>
    <property type="evidence" value="ECO:0007669"/>
    <property type="project" value="InterPro"/>
</dbReference>
<feature type="repeat" description="FG-GAP" evidence="12">
    <location>
        <begin position="307"/>
        <end position="370"/>
    </location>
</feature>
<name>A0A5N5SJJ0_9CRUS</name>
<dbReference type="InterPro" id="IPR013517">
    <property type="entry name" value="FG-GAP"/>
</dbReference>
<feature type="region of interest" description="Disordered" evidence="14">
    <location>
        <begin position="813"/>
        <end position="886"/>
    </location>
</feature>
<evidence type="ECO:0000256" key="9">
    <source>
        <dbReference type="ARBA" id="ARBA00023136"/>
    </source>
</evidence>
<evidence type="ECO:0000256" key="8">
    <source>
        <dbReference type="ARBA" id="ARBA00023037"/>
    </source>
</evidence>
<feature type="repeat" description="FG-GAP" evidence="12">
    <location>
        <begin position="247"/>
        <end position="303"/>
    </location>
</feature>
<evidence type="ECO:0000259" key="16">
    <source>
        <dbReference type="Pfam" id="PF20805"/>
    </source>
</evidence>
<feature type="repeat" description="FG-GAP" evidence="12">
    <location>
        <begin position="186"/>
        <end position="245"/>
    </location>
</feature>
<dbReference type="SMART" id="SM00191">
    <property type="entry name" value="Int_alpha"/>
    <property type="match status" value="4"/>
</dbReference>
<organism evidence="18 19">
    <name type="scientific">Armadillidium nasatum</name>
    <dbReference type="NCBI Taxonomy" id="96803"/>
    <lineage>
        <taxon>Eukaryota</taxon>
        <taxon>Metazoa</taxon>
        <taxon>Ecdysozoa</taxon>
        <taxon>Arthropoda</taxon>
        <taxon>Crustacea</taxon>
        <taxon>Multicrustacea</taxon>
        <taxon>Malacostraca</taxon>
        <taxon>Eumalacostraca</taxon>
        <taxon>Peracarida</taxon>
        <taxon>Isopoda</taxon>
        <taxon>Oniscidea</taxon>
        <taxon>Crinocheta</taxon>
        <taxon>Armadillidiidae</taxon>
        <taxon>Armadillidium</taxon>
    </lineage>
</organism>
<dbReference type="Pfam" id="PF20806">
    <property type="entry name" value="Integrin_A_Ig_3"/>
    <property type="match status" value="1"/>
</dbReference>
<evidence type="ECO:0000256" key="7">
    <source>
        <dbReference type="ARBA" id="ARBA00022989"/>
    </source>
</evidence>
<dbReference type="SUPFAM" id="SSF69318">
    <property type="entry name" value="Integrin alpha N-terminal domain"/>
    <property type="match status" value="1"/>
</dbReference>
<dbReference type="SUPFAM" id="SSF69179">
    <property type="entry name" value="Integrin domains"/>
    <property type="match status" value="3"/>
</dbReference>
<dbReference type="OrthoDB" id="5317514at2759"/>
<feature type="domain" description="Integrin alpha first immunoglubulin-like" evidence="15">
    <location>
        <begin position="355"/>
        <end position="522"/>
    </location>
</feature>
<dbReference type="InterPro" id="IPR013649">
    <property type="entry name" value="Integrin_alpha_Ig-like_1"/>
</dbReference>
<feature type="compositionally biased region" description="Low complexity" evidence="14">
    <location>
        <begin position="910"/>
        <end position="924"/>
    </location>
</feature>
<evidence type="ECO:0000313" key="19">
    <source>
        <dbReference type="Proteomes" id="UP000326759"/>
    </source>
</evidence>
<dbReference type="Gene3D" id="2.60.40.1530">
    <property type="entry name" value="ntegrin, alpha v. Chain A, domain 4"/>
    <property type="match status" value="1"/>
</dbReference>
<dbReference type="InterPro" id="IPR048286">
    <property type="entry name" value="Integrin_alpha_Ig-like_3"/>
</dbReference>
<evidence type="ECO:0000259" key="17">
    <source>
        <dbReference type="Pfam" id="PF20806"/>
    </source>
</evidence>
<dbReference type="EMBL" id="SEYY01024300">
    <property type="protein sequence ID" value="KAB7494231.1"/>
    <property type="molecule type" value="Genomic_DNA"/>
</dbReference>
<protein>
    <submittedName>
        <fullName evidence="18">Integrin alpha-PS1</fullName>
    </submittedName>
</protein>
<dbReference type="Gene3D" id="2.60.40.1510">
    <property type="entry name" value="ntegrin, alpha v. Chain A, domain 3"/>
    <property type="match status" value="1"/>
</dbReference>
<evidence type="ECO:0000256" key="14">
    <source>
        <dbReference type="SAM" id="MobiDB-lite"/>
    </source>
</evidence>
<keyword evidence="5" id="KW-0677">Repeat</keyword>
<dbReference type="PROSITE" id="PS51470">
    <property type="entry name" value="FG_GAP"/>
    <property type="match status" value="3"/>
</dbReference>
<keyword evidence="9" id="KW-0472">Membrane</keyword>
<evidence type="ECO:0000256" key="5">
    <source>
        <dbReference type="ARBA" id="ARBA00022737"/>
    </source>
</evidence>
<keyword evidence="4" id="KW-0732">Signal</keyword>
<keyword evidence="6 13" id="KW-0130">Cell adhesion</keyword>
<feature type="domain" description="Integrin alpha second immunoglobulin-like" evidence="16">
    <location>
        <begin position="523"/>
        <end position="663"/>
    </location>
</feature>
<dbReference type="InterPro" id="IPR032695">
    <property type="entry name" value="Integrin_dom_sf"/>
</dbReference>
<keyword evidence="19" id="KW-1185">Reference proteome</keyword>
<dbReference type="InterPro" id="IPR028994">
    <property type="entry name" value="Integrin_alpha_N"/>
</dbReference>
<evidence type="ECO:0000256" key="3">
    <source>
        <dbReference type="ARBA" id="ARBA00022692"/>
    </source>
</evidence>
<evidence type="ECO:0000256" key="4">
    <source>
        <dbReference type="ARBA" id="ARBA00022729"/>
    </source>
</evidence>
<dbReference type="InterPro" id="IPR000413">
    <property type="entry name" value="Integrin_alpha"/>
</dbReference>
<accession>A0A5N5SJJ0</accession>
<dbReference type="GO" id="GO:0007229">
    <property type="term" value="P:integrin-mediated signaling pathway"/>
    <property type="evidence" value="ECO:0007669"/>
    <property type="project" value="UniProtKB-KW"/>
</dbReference>
<dbReference type="Pfam" id="PF01839">
    <property type="entry name" value="FG-GAP"/>
    <property type="match status" value="2"/>
</dbReference>
<keyword evidence="11" id="KW-0325">Glycoprotein</keyword>
<evidence type="ECO:0000256" key="1">
    <source>
        <dbReference type="ARBA" id="ARBA00004479"/>
    </source>
</evidence>
<dbReference type="GO" id="GO:0009897">
    <property type="term" value="C:external side of plasma membrane"/>
    <property type="evidence" value="ECO:0007669"/>
    <property type="project" value="TreeGrafter"/>
</dbReference>
<feature type="region of interest" description="Disordered" evidence="14">
    <location>
        <begin position="979"/>
        <end position="1014"/>
    </location>
</feature>
<comment type="subcellular location">
    <subcellularLocation>
        <location evidence="1 13">Membrane</location>
        <topology evidence="1 13">Single-pass type I membrane protein</topology>
    </subcellularLocation>
</comment>
<dbReference type="Pfam" id="PF08441">
    <property type="entry name" value="Integrin_A_Ig_1"/>
    <property type="match status" value="1"/>
</dbReference>
<comment type="similarity">
    <text evidence="2 13">Belongs to the integrin alpha chain family.</text>
</comment>
<dbReference type="Pfam" id="PF20805">
    <property type="entry name" value="Integrin_A_Ig_2"/>
    <property type="match status" value="1"/>
</dbReference>
<dbReference type="PANTHER" id="PTHR23220:SF122">
    <property type="entry name" value="INTEGRIN ALPHA-PS1"/>
    <property type="match status" value="1"/>
</dbReference>
<dbReference type="PANTHER" id="PTHR23220">
    <property type="entry name" value="INTEGRIN ALPHA"/>
    <property type="match status" value="1"/>
</dbReference>
<feature type="region of interest" description="Disordered" evidence="14">
    <location>
        <begin position="1103"/>
        <end position="1246"/>
    </location>
</feature>
<feature type="compositionally biased region" description="Polar residues" evidence="14">
    <location>
        <begin position="1182"/>
        <end position="1191"/>
    </location>
</feature>
<keyword evidence="3" id="KW-0812">Transmembrane</keyword>
<keyword evidence="8 13" id="KW-0401">Integrin</keyword>
<sequence>MGPNADEIKDDQWMGVTLKSQGEGGDILVCGHRYQQKGIGEQNFQWGYGLCYRLKNNFEYEDNYQPCKGKPVDLGHEQFGYCQAGTSGMILEDEVLLGIPGTYTWRGTVHTRNITDDYLYRDKTQYFGVYTDYDSPVGKYSYLGYSVTAGRFSGNKLSYVAGAPRSEGTGQVIFFSRKRSGEPKMNYDLILNGETFASSFGFEVLAMDLNGDKVDDLIVSAPFYFTQQSSGAVYVYINDGNGITNDTPFIRLEGAPLESRFGFSLTTLGDLNLDGYNDFAVGAPYEGKGAVYVYLGSKDGINKEPSQIIRAEDLPGLPADAFGYSLSGGMDLDDNRYNDLIVSSFCSDRVVLLRARPIIDIQTRVDTRNLQNINPTKRGCPEDVNSPETCFSFNACFKMRNEVGTETFLSLQYNISERFYNDQPTNRIKFHRSDRDKPSTVEQVVYLRPENMGTFQCSREIVYIKGGQRDVLRPVRFKLSYKIHQKDPKPVEEGEPLPDIDDYPILNQQEAVRYFEANFAKDCGSDDICDSDLRVLGEIDLEKAPEKNYYVFELGKQQYITVDLNVSNNGEPAYLPNLYVNHDKAIDLSLRESETSSYHCFPVESGLLNCNLDNPLVNMTEPLKLVFKPSGLPFKNRYMELDVWVNSTSQELNLKDNRLKYFIDVKRKAEISISGSAEPEQVSYSGEVVGESAIKVLDEIGTKVVHKYLIDNRGPWRVDDLKVQIHWPYQTENNKKEGKWLLYMTDIPVVDGDGECDVNPEYVNPLVLSSKMLTAENEVVIGDNDRLTGVTPPSVSTTTKKITKTSSTKKVVTSSVKKTYTKKTSSKSSQSSSNSFIDEEDEGDEMEGSGSYGRGSSRSNSRVSRKVYTSDPTNKENHRKTNAYDYNTDEYENYDNFFYGNDLKEKKSGTSDTTTTTREGSSVGNFDMESSFHDIEQNALSSVADIKTVRDGDEIYLNGYDRNGNLVWSSRRRVLKSLHTSSGSPHKHYESRTEYSKTYSSHDNNKASTSERDRDLDIETRYKLRQQEIDNERILGQNLGLISEFRIVAEGGNSWVNGYDDHGRVIWTSRPRNVNYVRKEYSVRKTSRTQDGDKVDKTWESWGTSEHTKDGKTIRNVTYSSSGHGDEPSQEHRESHSRIFHNHRNEGGDSPTESFTRNENYEDDSTHSLNRHNHFNRRYPERQNSTTTTHYSRSRWGKSGGFRKERIEPQISDTQENTRTDAHYDSHNEHYTSSDPDYVQNDDGTLHGHTYSRVVVDPKSGDAKVFSQKIFSRKTGEHWEEVHGPYKDEEWTNDFHYDDGESLIRTKREREYIIKPEGY</sequence>
<dbReference type="Gene3D" id="2.60.40.1460">
    <property type="entry name" value="Integrin domains. Chain A, domain 2"/>
    <property type="match status" value="1"/>
</dbReference>
<feature type="compositionally biased region" description="Basic and acidic residues" evidence="14">
    <location>
        <begin position="1124"/>
        <end position="1147"/>
    </location>
</feature>
<dbReference type="InterPro" id="IPR048285">
    <property type="entry name" value="Integrin_alpha_Ig-like_2"/>
</dbReference>